<keyword evidence="1" id="KW-0812">Transmembrane</keyword>
<evidence type="ECO:0000256" key="1">
    <source>
        <dbReference type="SAM" id="Phobius"/>
    </source>
</evidence>
<feature type="transmembrane region" description="Helical" evidence="1">
    <location>
        <begin position="6"/>
        <end position="22"/>
    </location>
</feature>
<evidence type="ECO:0000313" key="2">
    <source>
        <dbReference type="EMBL" id="GCC19161.1"/>
    </source>
</evidence>
<accession>A0A401RLV0</accession>
<name>A0A401RLV0_CHIPU</name>
<dbReference type="Proteomes" id="UP000287033">
    <property type="component" value="Unassembled WGS sequence"/>
</dbReference>
<evidence type="ECO:0000313" key="3">
    <source>
        <dbReference type="Proteomes" id="UP000287033"/>
    </source>
</evidence>
<gene>
    <name evidence="2" type="ORF">chiPu_0018240</name>
</gene>
<protein>
    <submittedName>
        <fullName evidence="2">Uncharacterized protein</fullName>
    </submittedName>
</protein>
<keyword evidence="1" id="KW-0472">Membrane</keyword>
<dbReference type="EMBL" id="BEZZ01001512">
    <property type="protein sequence ID" value="GCC19161.1"/>
    <property type="molecule type" value="Genomic_DNA"/>
</dbReference>
<sequence length="39" mass="4363">MGAEVTSWFMAAVAAVAAWVMVPERFRRLMEDTGMVEES</sequence>
<keyword evidence="3" id="KW-1185">Reference proteome</keyword>
<keyword evidence="1" id="KW-1133">Transmembrane helix</keyword>
<organism evidence="2 3">
    <name type="scientific">Chiloscyllium punctatum</name>
    <name type="common">Brownbanded bambooshark</name>
    <name type="synonym">Hemiscyllium punctatum</name>
    <dbReference type="NCBI Taxonomy" id="137246"/>
    <lineage>
        <taxon>Eukaryota</taxon>
        <taxon>Metazoa</taxon>
        <taxon>Chordata</taxon>
        <taxon>Craniata</taxon>
        <taxon>Vertebrata</taxon>
        <taxon>Chondrichthyes</taxon>
        <taxon>Elasmobranchii</taxon>
        <taxon>Galeomorphii</taxon>
        <taxon>Galeoidea</taxon>
        <taxon>Orectolobiformes</taxon>
        <taxon>Hemiscylliidae</taxon>
        <taxon>Chiloscyllium</taxon>
    </lineage>
</organism>
<proteinExistence type="predicted"/>
<dbReference type="AlphaFoldDB" id="A0A401RLV0"/>
<reference evidence="2 3" key="1">
    <citation type="journal article" date="2018" name="Nat. Ecol. Evol.">
        <title>Shark genomes provide insights into elasmobranch evolution and the origin of vertebrates.</title>
        <authorList>
            <person name="Hara Y"/>
            <person name="Yamaguchi K"/>
            <person name="Onimaru K"/>
            <person name="Kadota M"/>
            <person name="Koyanagi M"/>
            <person name="Keeley SD"/>
            <person name="Tatsumi K"/>
            <person name="Tanaka K"/>
            <person name="Motone F"/>
            <person name="Kageyama Y"/>
            <person name="Nozu R"/>
            <person name="Adachi N"/>
            <person name="Nishimura O"/>
            <person name="Nakagawa R"/>
            <person name="Tanegashima C"/>
            <person name="Kiyatake I"/>
            <person name="Matsumoto R"/>
            <person name="Murakumo K"/>
            <person name="Nishida K"/>
            <person name="Terakita A"/>
            <person name="Kuratani S"/>
            <person name="Sato K"/>
            <person name="Hyodo S Kuraku.S."/>
        </authorList>
    </citation>
    <scope>NUCLEOTIDE SEQUENCE [LARGE SCALE GENOMIC DNA]</scope>
</reference>
<comment type="caution">
    <text evidence="2">The sequence shown here is derived from an EMBL/GenBank/DDBJ whole genome shotgun (WGS) entry which is preliminary data.</text>
</comment>
<feature type="non-terminal residue" evidence="2">
    <location>
        <position position="39"/>
    </location>
</feature>